<dbReference type="AlphaFoldDB" id="A0AA88HS22"/>
<proteinExistence type="predicted"/>
<evidence type="ECO:0000313" key="2">
    <source>
        <dbReference type="Proteomes" id="UP001187531"/>
    </source>
</evidence>
<feature type="non-terminal residue" evidence="1">
    <location>
        <position position="1"/>
    </location>
</feature>
<accession>A0AA88HS22</accession>
<dbReference type="Proteomes" id="UP001187531">
    <property type="component" value="Unassembled WGS sequence"/>
</dbReference>
<protein>
    <submittedName>
        <fullName evidence="1">Uncharacterized protein</fullName>
    </submittedName>
</protein>
<evidence type="ECO:0000313" key="1">
    <source>
        <dbReference type="EMBL" id="KAK2709942.1"/>
    </source>
</evidence>
<gene>
    <name evidence="1" type="ORF">QYM36_013578</name>
</gene>
<keyword evidence="2" id="KW-1185">Reference proteome</keyword>
<dbReference type="EMBL" id="JAVRJZ010000017">
    <property type="protein sequence ID" value="KAK2709942.1"/>
    <property type="molecule type" value="Genomic_DNA"/>
</dbReference>
<name>A0AA88HS22_ARTSF</name>
<organism evidence="1 2">
    <name type="scientific">Artemia franciscana</name>
    <name type="common">Brine shrimp</name>
    <name type="synonym">Artemia sanfranciscana</name>
    <dbReference type="NCBI Taxonomy" id="6661"/>
    <lineage>
        <taxon>Eukaryota</taxon>
        <taxon>Metazoa</taxon>
        <taxon>Ecdysozoa</taxon>
        <taxon>Arthropoda</taxon>
        <taxon>Crustacea</taxon>
        <taxon>Branchiopoda</taxon>
        <taxon>Anostraca</taxon>
        <taxon>Artemiidae</taxon>
        <taxon>Artemia</taxon>
    </lineage>
</organism>
<reference evidence="1" key="1">
    <citation type="submission" date="2023-07" db="EMBL/GenBank/DDBJ databases">
        <title>Chromosome-level genome assembly of Artemia franciscana.</title>
        <authorList>
            <person name="Jo E."/>
        </authorList>
    </citation>
    <scope>NUCLEOTIDE SEQUENCE</scope>
    <source>
        <tissue evidence="1">Whole body</tissue>
    </source>
</reference>
<comment type="caution">
    <text evidence="1">The sequence shown here is derived from an EMBL/GenBank/DDBJ whole genome shotgun (WGS) entry which is preliminary data.</text>
</comment>
<sequence length="53" mass="5961">FVENYCGMLQVFSIGCIIVMSLSVKILFEAYSSVELVQCDQNRDLSTPKALRT</sequence>